<dbReference type="InterPro" id="IPR027266">
    <property type="entry name" value="TrmE/GcvT-like"/>
</dbReference>
<dbReference type="Pfam" id="PF04268">
    <property type="entry name" value="SoxG"/>
    <property type="match status" value="1"/>
</dbReference>
<proteinExistence type="predicted"/>
<organism evidence="1 2">
    <name type="scientific">Thioclava indica</name>
    <dbReference type="NCBI Taxonomy" id="1353528"/>
    <lineage>
        <taxon>Bacteria</taxon>
        <taxon>Pseudomonadati</taxon>
        <taxon>Pseudomonadota</taxon>
        <taxon>Alphaproteobacteria</taxon>
        <taxon>Rhodobacterales</taxon>
        <taxon>Paracoccaceae</taxon>
        <taxon>Thioclava</taxon>
    </lineage>
</organism>
<comment type="caution">
    <text evidence="1">The sequence shown here is derived from an EMBL/GenBank/DDBJ whole genome shotgun (WGS) entry which is preliminary data.</text>
</comment>
<dbReference type="RefSeq" id="WP_038127266.1">
    <property type="nucleotide sequence ID" value="NZ_AUNB01000001.1"/>
</dbReference>
<reference evidence="1 2" key="1">
    <citation type="journal article" date="2015" name="Antonie Van Leeuwenhoek">
        <title>Thioclava indica sp. nov., isolated from surface seawater of the Indian Ocean.</title>
        <authorList>
            <person name="Liu Y."/>
            <person name="Lai Q."/>
            <person name="Du J."/>
            <person name="Xu H."/>
            <person name="Jiang L."/>
            <person name="Shao Z."/>
        </authorList>
    </citation>
    <scope>NUCLEOTIDE SEQUENCE [LARGE SCALE GENOMIC DNA]</scope>
    <source>
        <strain evidence="1 2">DT23-4</strain>
    </source>
</reference>
<dbReference type="Proteomes" id="UP000027471">
    <property type="component" value="Unassembled WGS sequence"/>
</dbReference>
<evidence type="ECO:0000313" key="1">
    <source>
        <dbReference type="EMBL" id="KEO61569.1"/>
    </source>
</evidence>
<sequence>MSNAVSALQGATYQGFVTVTEAGLIGMISIRGDLTSKPLLKALKALGLSVPAPRQIVTSKDLTLAWMSPDELLLICDHSAAAQLVQTLSSALEKTHALVCNVSDARALFRLKGAKPDQVIMKLSPADIATLPTGEMRRTRLAQVAAAVWRSAPDEISLICFRSVATYVQGLLETSARPGSELFETAPSSS</sequence>
<keyword evidence="2" id="KW-1185">Reference proteome</keyword>
<dbReference type="STRING" id="1353528.DT23_00960"/>
<evidence type="ECO:0000313" key="2">
    <source>
        <dbReference type="Proteomes" id="UP000027471"/>
    </source>
</evidence>
<dbReference type="SUPFAM" id="SSF103025">
    <property type="entry name" value="Folate-binding domain"/>
    <property type="match status" value="1"/>
</dbReference>
<dbReference type="Gene3D" id="3.30.70.1520">
    <property type="entry name" value="Heterotetrameric sarcosine oxidase"/>
    <property type="match status" value="1"/>
</dbReference>
<protein>
    <recommendedName>
        <fullName evidence="3">Sarcosine oxidase subunit gamma</fullName>
    </recommendedName>
</protein>
<gene>
    <name evidence="1" type="ORF">DT23_00960</name>
</gene>
<dbReference type="OrthoDB" id="9814782at2"/>
<dbReference type="Gene3D" id="3.30.1360.120">
    <property type="entry name" value="Probable tRNA modification gtpase trme, domain 1"/>
    <property type="match status" value="1"/>
</dbReference>
<accession>A0A074JYL3</accession>
<dbReference type="AlphaFoldDB" id="A0A074JYL3"/>
<dbReference type="eggNOG" id="COG4583">
    <property type="taxonomic scope" value="Bacteria"/>
</dbReference>
<dbReference type="InterPro" id="IPR007375">
    <property type="entry name" value="SoxG"/>
</dbReference>
<dbReference type="EMBL" id="AUNB01000001">
    <property type="protein sequence ID" value="KEO61569.1"/>
    <property type="molecule type" value="Genomic_DNA"/>
</dbReference>
<name>A0A074JYL3_9RHOB</name>
<evidence type="ECO:0008006" key="3">
    <source>
        <dbReference type="Google" id="ProtNLM"/>
    </source>
</evidence>